<comment type="caution">
    <text evidence="3">The sequence shown here is derived from an EMBL/GenBank/DDBJ whole genome shotgun (WGS) entry which is preliminary data.</text>
</comment>
<feature type="domain" description="DUF4340" evidence="2">
    <location>
        <begin position="82"/>
        <end position="264"/>
    </location>
</feature>
<name>A0A7W8DRC3_9BACT</name>
<accession>A0A7W8DRC3</accession>
<dbReference type="AlphaFoldDB" id="A0A7W8DRC3"/>
<evidence type="ECO:0000256" key="1">
    <source>
        <dbReference type="SAM" id="MobiDB-lite"/>
    </source>
</evidence>
<reference evidence="3 4" key="1">
    <citation type="submission" date="2020-08" db="EMBL/GenBank/DDBJ databases">
        <title>Genomic Encyclopedia of Type Strains, Phase IV (KMG-IV): sequencing the most valuable type-strain genomes for metagenomic binning, comparative biology and taxonomic classification.</title>
        <authorList>
            <person name="Goeker M."/>
        </authorList>
    </citation>
    <scope>NUCLEOTIDE SEQUENCE [LARGE SCALE GENOMIC DNA]</scope>
    <source>
        <strain evidence="3 4">DSM 12251</strain>
    </source>
</reference>
<dbReference type="Proteomes" id="UP000534294">
    <property type="component" value="Unassembled WGS sequence"/>
</dbReference>
<dbReference type="InterPro" id="IPR025641">
    <property type="entry name" value="DUF4340"/>
</dbReference>
<dbReference type="Pfam" id="PF14238">
    <property type="entry name" value="DUF4340"/>
    <property type="match status" value="1"/>
</dbReference>
<evidence type="ECO:0000313" key="4">
    <source>
        <dbReference type="Proteomes" id="UP000534294"/>
    </source>
</evidence>
<keyword evidence="4" id="KW-1185">Reference proteome</keyword>
<sequence>MKKILTLLIILVGLVGAGLVYQKQQNEGLNTAANRGVKTREMLLPDLDIQGIKKIRLKDATSETTVKISEDGKSATVLERGGYPASMDRISSVRSELYQQRIANKQEVRKGAWAEIKVQPPGEAPEGVGTQVELSDAGGKVIKSFVLGKTIDTAGGRTSNQFGGGSQRFVRIPEDGDTIWVVSNPFTDLEAKPDSWLDKAFIDIQKIKEITVVPPQAEEGWKVGRKTDAELEFALLDAKVGEALDGTKLAVSNLLSTPVFNDVVTKDKTAEALKGAIKVNIVTFEGFVYDLLVAKQPSEDGVGRFYLSVKVTGNFPKSRPPVKDEKEEEKKKADEAFATQIKGLESKLAKEQKFADWVFEVSEYTVNNIFKKRSEIVKVDAKATPAPAVANPPVFPTPTAAPSAVATPPIQVPVAPTPPAPAAPATEEKK</sequence>
<organism evidence="3 4">
    <name type="scientific">Prosthecobacter dejongeii</name>
    <dbReference type="NCBI Taxonomy" id="48465"/>
    <lineage>
        <taxon>Bacteria</taxon>
        <taxon>Pseudomonadati</taxon>
        <taxon>Verrucomicrobiota</taxon>
        <taxon>Verrucomicrobiia</taxon>
        <taxon>Verrucomicrobiales</taxon>
        <taxon>Verrucomicrobiaceae</taxon>
        <taxon>Prosthecobacter</taxon>
    </lineage>
</organism>
<dbReference type="EMBL" id="JACHIF010000007">
    <property type="protein sequence ID" value="MBB5039140.1"/>
    <property type="molecule type" value="Genomic_DNA"/>
</dbReference>
<feature type="region of interest" description="Disordered" evidence="1">
    <location>
        <begin position="386"/>
        <end position="430"/>
    </location>
</feature>
<proteinExistence type="predicted"/>
<protein>
    <recommendedName>
        <fullName evidence="2">DUF4340 domain-containing protein</fullName>
    </recommendedName>
</protein>
<gene>
    <name evidence="3" type="ORF">HNQ64_003409</name>
</gene>
<feature type="compositionally biased region" description="Low complexity" evidence="1">
    <location>
        <begin position="386"/>
        <end position="414"/>
    </location>
</feature>
<dbReference type="RefSeq" id="WP_184210581.1">
    <property type="nucleotide sequence ID" value="NZ_JACHIF010000007.1"/>
</dbReference>
<evidence type="ECO:0000313" key="3">
    <source>
        <dbReference type="EMBL" id="MBB5039140.1"/>
    </source>
</evidence>
<evidence type="ECO:0000259" key="2">
    <source>
        <dbReference type="Pfam" id="PF14238"/>
    </source>
</evidence>